<dbReference type="CDD" id="cd02972">
    <property type="entry name" value="DsbA_family"/>
    <property type="match status" value="1"/>
</dbReference>
<dbReference type="SUPFAM" id="SSF52833">
    <property type="entry name" value="Thioredoxin-like"/>
    <property type="match status" value="1"/>
</dbReference>
<proteinExistence type="predicted"/>
<organism evidence="2 3">
    <name type="scientific">Dyadobacter jiangsuensis</name>
    <dbReference type="NCBI Taxonomy" id="1591085"/>
    <lineage>
        <taxon>Bacteria</taxon>
        <taxon>Pseudomonadati</taxon>
        <taxon>Bacteroidota</taxon>
        <taxon>Cytophagia</taxon>
        <taxon>Cytophagales</taxon>
        <taxon>Spirosomataceae</taxon>
        <taxon>Dyadobacter</taxon>
    </lineage>
</organism>
<evidence type="ECO:0000313" key="2">
    <source>
        <dbReference type="EMBL" id="PSL25170.1"/>
    </source>
</evidence>
<dbReference type="Gene3D" id="3.40.30.10">
    <property type="entry name" value="Glutaredoxin"/>
    <property type="match status" value="1"/>
</dbReference>
<feature type="domain" description="Thioredoxin" evidence="1">
    <location>
        <begin position="104"/>
        <end position="286"/>
    </location>
</feature>
<dbReference type="EMBL" id="PYAS01000012">
    <property type="protein sequence ID" value="PSL25170.1"/>
    <property type="molecule type" value="Genomic_DNA"/>
</dbReference>
<dbReference type="InterPro" id="IPR036249">
    <property type="entry name" value="Thioredoxin-like_sf"/>
</dbReference>
<accession>A0A2P8FTX1</accession>
<gene>
    <name evidence="2" type="ORF">CLV60_11289</name>
</gene>
<evidence type="ECO:0000259" key="1">
    <source>
        <dbReference type="PROSITE" id="PS51352"/>
    </source>
</evidence>
<dbReference type="Proteomes" id="UP000241964">
    <property type="component" value="Unassembled WGS sequence"/>
</dbReference>
<dbReference type="InterPro" id="IPR012336">
    <property type="entry name" value="Thioredoxin-like_fold"/>
</dbReference>
<reference evidence="2 3" key="1">
    <citation type="submission" date="2018-03" db="EMBL/GenBank/DDBJ databases">
        <title>Genomic Encyclopedia of Archaeal and Bacterial Type Strains, Phase II (KMG-II): from individual species to whole genera.</title>
        <authorList>
            <person name="Goeker M."/>
        </authorList>
    </citation>
    <scope>NUCLEOTIDE SEQUENCE [LARGE SCALE GENOMIC DNA]</scope>
    <source>
        <strain evidence="2 3">DSM 29057</strain>
    </source>
</reference>
<evidence type="ECO:0000313" key="3">
    <source>
        <dbReference type="Proteomes" id="UP000241964"/>
    </source>
</evidence>
<dbReference type="PROSITE" id="PS51352">
    <property type="entry name" value="THIOREDOXIN_2"/>
    <property type="match status" value="1"/>
</dbReference>
<keyword evidence="3" id="KW-1185">Reference proteome</keyword>
<comment type="caution">
    <text evidence="2">The sequence shown here is derived from an EMBL/GenBank/DDBJ whole genome shotgun (WGS) entry which is preliminary data.</text>
</comment>
<sequence>MIVVLVACERPKERKIAGEVDGQKIYLDEVDNLITNSLYEYLFAIFDARSIAANELINSKVLSMEARGRNISIDSLVLLETARIGKIETKAKYVLDNGLQAGVVDEKRPFKLFELDSNEGRDILEESYQKFLKVRLVEELRAKYQIKLSLERPKPPLIKTDGMLTHVRGKINSTISVIVISDFDCPVCRRAYAQLRELYGKYSDRIRFEVINLSPDVTNSILFSECAGGQGRFWDAYEALFAGDVYPINVDTLIKKLRLKKAECLRCLKSERMSSDIVNNMRRLRSMGIEMTPTILISRRIYYGPIESTAIGKHLNELLAKGGTE</sequence>
<dbReference type="InterPro" id="IPR013766">
    <property type="entry name" value="Thioredoxin_domain"/>
</dbReference>
<protein>
    <submittedName>
        <fullName evidence="2">Thioredoxin-like protein</fullName>
    </submittedName>
</protein>
<name>A0A2P8FTX1_9BACT</name>
<dbReference type="AlphaFoldDB" id="A0A2P8FTX1"/>
<dbReference type="Pfam" id="PF13462">
    <property type="entry name" value="Thioredoxin_4"/>
    <property type="match status" value="1"/>
</dbReference>